<dbReference type="Proteomes" id="UP001626550">
    <property type="component" value="Unassembled WGS sequence"/>
</dbReference>
<keyword evidence="2" id="KW-1185">Reference proteome</keyword>
<organism evidence="1 2">
    <name type="scientific">Cichlidogyrus casuarinus</name>
    <dbReference type="NCBI Taxonomy" id="1844966"/>
    <lineage>
        <taxon>Eukaryota</taxon>
        <taxon>Metazoa</taxon>
        <taxon>Spiralia</taxon>
        <taxon>Lophotrochozoa</taxon>
        <taxon>Platyhelminthes</taxon>
        <taxon>Monogenea</taxon>
        <taxon>Monopisthocotylea</taxon>
        <taxon>Dactylogyridea</taxon>
        <taxon>Ancyrocephalidae</taxon>
        <taxon>Cichlidogyrus</taxon>
    </lineage>
</organism>
<dbReference type="AlphaFoldDB" id="A0ABD2Q5G8"/>
<gene>
    <name evidence="1" type="ORF">Ciccas_006554</name>
</gene>
<dbReference type="EMBL" id="JBJKFK010000900">
    <property type="protein sequence ID" value="KAL3314819.1"/>
    <property type="molecule type" value="Genomic_DNA"/>
</dbReference>
<proteinExistence type="predicted"/>
<protein>
    <submittedName>
        <fullName evidence="1">Uncharacterized protein</fullName>
    </submittedName>
</protein>
<evidence type="ECO:0000313" key="1">
    <source>
        <dbReference type="EMBL" id="KAL3314819.1"/>
    </source>
</evidence>
<evidence type="ECO:0000313" key="2">
    <source>
        <dbReference type="Proteomes" id="UP001626550"/>
    </source>
</evidence>
<sequence>MNLDKSSLIFYDRAQRTDNDLTEEQLREAIPSLDAIDIVEGHTKIGQVLQCRCNGRFYRLIVVNTYTNSDAQQLSEMRSLQDWPWRSPWQEAHNNIK</sequence>
<reference evidence="1 2" key="1">
    <citation type="submission" date="2024-11" db="EMBL/GenBank/DDBJ databases">
        <title>Adaptive evolution of stress response genes in parasites aligns with host niche diversity.</title>
        <authorList>
            <person name="Hahn C."/>
            <person name="Resl P."/>
        </authorList>
    </citation>
    <scope>NUCLEOTIDE SEQUENCE [LARGE SCALE GENOMIC DNA]</scope>
    <source>
        <strain evidence="1">EGGRZ-B1_66</strain>
        <tissue evidence="1">Body</tissue>
    </source>
</reference>
<name>A0ABD2Q5G8_9PLAT</name>
<comment type="caution">
    <text evidence="1">The sequence shown here is derived from an EMBL/GenBank/DDBJ whole genome shotgun (WGS) entry which is preliminary data.</text>
</comment>
<accession>A0ABD2Q5G8</accession>